<evidence type="ECO:0000313" key="5">
    <source>
        <dbReference type="EMBL" id="KAJ6023379.1"/>
    </source>
</evidence>
<keyword evidence="6" id="KW-1185">Reference proteome</keyword>
<dbReference type="GO" id="GO:0051287">
    <property type="term" value="F:NAD binding"/>
    <property type="evidence" value="ECO:0007669"/>
    <property type="project" value="InterPro"/>
</dbReference>
<dbReference type="AlphaFoldDB" id="A0AAD6N2Z9"/>
<dbReference type="Proteomes" id="UP001219568">
    <property type="component" value="Unassembled WGS sequence"/>
</dbReference>
<feature type="domain" description="D-isomer specific 2-hydroxyacid dehydrogenase catalytic" evidence="3">
    <location>
        <begin position="74"/>
        <end position="341"/>
    </location>
</feature>
<dbReference type="Pfam" id="PF00389">
    <property type="entry name" value="2-Hacid_dh"/>
    <property type="match status" value="1"/>
</dbReference>
<dbReference type="InterPro" id="IPR006139">
    <property type="entry name" value="D-isomer_2_OHA_DH_cat_dom"/>
</dbReference>
<accession>A0AAD6N2Z9</accession>
<dbReference type="EMBL" id="JAQJZL010000016">
    <property type="protein sequence ID" value="KAJ6023379.1"/>
    <property type="molecule type" value="Genomic_DNA"/>
</dbReference>
<dbReference type="Pfam" id="PF02826">
    <property type="entry name" value="2-Hacid_dh_C"/>
    <property type="match status" value="1"/>
</dbReference>
<dbReference type="GO" id="GO:0005829">
    <property type="term" value="C:cytosol"/>
    <property type="evidence" value="ECO:0007669"/>
    <property type="project" value="TreeGrafter"/>
</dbReference>
<dbReference type="SUPFAM" id="SSF52283">
    <property type="entry name" value="Formate/glycerate dehydrogenase catalytic domain-like"/>
    <property type="match status" value="1"/>
</dbReference>
<dbReference type="GO" id="GO:0030267">
    <property type="term" value="F:glyoxylate reductase (NADPH) activity"/>
    <property type="evidence" value="ECO:0007669"/>
    <property type="project" value="TreeGrafter"/>
</dbReference>
<protein>
    <submittedName>
        <fullName evidence="5">Uncharacterized protein</fullName>
    </submittedName>
</protein>
<name>A0AAD6N2Z9_PENCN</name>
<dbReference type="Gene3D" id="3.40.50.720">
    <property type="entry name" value="NAD(P)-binding Rossmann-like Domain"/>
    <property type="match status" value="2"/>
</dbReference>
<dbReference type="InterPro" id="IPR050223">
    <property type="entry name" value="D-isomer_2-hydroxyacid_DH"/>
</dbReference>
<sequence>MAEIPTVLLVESSVQQIDHVGRQTLSEKVSILRYDCASVDDFVARLQPGGLYSNICAIVRTGWLKAGPYASHRLFTSEIIPHFPSSLKLICCSGHGYDAADIDALTNRGIWFCNTPNACTEAVANTGLMLVLETFRYLSFAQWCARYDWQKSRELGLKAVDPAGMVLGVVGLGDIGLAIAEKCQKALGMEIAYHGPKRKVEAEARLGGGAQYYADLTAMTSAVDCIVIAAPYTQSTHHLLSHKQFQMTKGTGLRVVNIARGKMIDEDALVLALEAGKVVGVGLDVHENEPAVHEKLRENWMVTLLPHIGVCSRTSWANIERQNWDNLESFVRTGKPAYPVNMIKGPYPMLQLMKGSCSI</sequence>
<reference evidence="5" key="1">
    <citation type="journal article" date="2023" name="IMA Fungus">
        <title>Comparative genomic study of the Penicillium genus elucidates a diverse pangenome and 15 lateral gene transfer events.</title>
        <authorList>
            <person name="Petersen C."/>
            <person name="Sorensen T."/>
            <person name="Nielsen M.R."/>
            <person name="Sondergaard T.E."/>
            <person name="Sorensen J.L."/>
            <person name="Fitzpatrick D.A."/>
            <person name="Frisvad J.C."/>
            <person name="Nielsen K.L."/>
        </authorList>
    </citation>
    <scope>NUCLEOTIDE SEQUENCE</scope>
    <source>
        <strain evidence="5">IBT 15450</strain>
    </source>
</reference>
<evidence type="ECO:0000259" key="3">
    <source>
        <dbReference type="Pfam" id="PF00389"/>
    </source>
</evidence>
<comment type="caution">
    <text evidence="5">The sequence shown here is derived from an EMBL/GenBank/DDBJ whole genome shotgun (WGS) entry which is preliminary data.</text>
</comment>
<dbReference type="SUPFAM" id="SSF51735">
    <property type="entry name" value="NAD(P)-binding Rossmann-fold domains"/>
    <property type="match status" value="1"/>
</dbReference>
<feature type="domain" description="D-isomer specific 2-hydroxyacid dehydrogenase NAD-binding" evidence="4">
    <location>
        <begin position="129"/>
        <end position="309"/>
    </location>
</feature>
<dbReference type="GO" id="GO:0016618">
    <property type="term" value="F:hydroxypyruvate reductase [NAD(P)H] activity"/>
    <property type="evidence" value="ECO:0007669"/>
    <property type="project" value="TreeGrafter"/>
</dbReference>
<keyword evidence="1 2" id="KW-0560">Oxidoreductase</keyword>
<evidence type="ECO:0000259" key="4">
    <source>
        <dbReference type="Pfam" id="PF02826"/>
    </source>
</evidence>
<dbReference type="InterPro" id="IPR036291">
    <property type="entry name" value="NAD(P)-bd_dom_sf"/>
</dbReference>
<organism evidence="5 6">
    <name type="scientific">Penicillium canescens</name>
    <dbReference type="NCBI Taxonomy" id="5083"/>
    <lineage>
        <taxon>Eukaryota</taxon>
        <taxon>Fungi</taxon>
        <taxon>Dikarya</taxon>
        <taxon>Ascomycota</taxon>
        <taxon>Pezizomycotina</taxon>
        <taxon>Eurotiomycetes</taxon>
        <taxon>Eurotiomycetidae</taxon>
        <taxon>Eurotiales</taxon>
        <taxon>Aspergillaceae</taxon>
        <taxon>Penicillium</taxon>
    </lineage>
</organism>
<dbReference type="PANTHER" id="PTHR10996:SF281">
    <property type="entry name" value="D-ISOMER SPECIFIC 2-HYDROXYACID DEHYDROGENASE NAD-BINDING DOMAIN-CONTAINING PROTEIN-RELATED"/>
    <property type="match status" value="1"/>
</dbReference>
<dbReference type="PANTHER" id="PTHR10996">
    <property type="entry name" value="2-HYDROXYACID DEHYDROGENASE-RELATED"/>
    <property type="match status" value="1"/>
</dbReference>
<proteinExistence type="inferred from homology"/>
<evidence type="ECO:0000256" key="1">
    <source>
        <dbReference type="ARBA" id="ARBA00023002"/>
    </source>
</evidence>
<evidence type="ECO:0000256" key="2">
    <source>
        <dbReference type="RuleBase" id="RU003719"/>
    </source>
</evidence>
<dbReference type="InterPro" id="IPR006140">
    <property type="entry name" value="D-isomer_DH_NAD-bd"/>
</dbReference>
<comment type="similarity">
    <text evidence="2">Belongs to the D-isomer specific 2-hydroxyacid dehydrogenase family.</text>
</comment>
<dbReference type="CDD" id="cd12168">
    <property type="entry name" value="Mand_dh_like"/>
    <property type="match status" value="1"/>
</dbReference>
<reference evidence="5" key="2">
    <citation type="submission" date="2023-01" db="EMBL/GenBank/DDBJ databases">
        <authorList>
            <person name="Petersen C."/>
        </authorList>
    </citation>
    <scope>NUCLEOTIDE SEQUENCE</scope>
    <source>
        <strain evidence="5">IBT 15450</strain>
    </source>
</reference>
<evidence type="ECO:0000313" key="6">
    <source>
        <dbReference type="Proteomes" id="UP001219568"/>
    </source>
</evidence>
<gene>
    <name evidence="5" type="ORF">N7460_013774</name>
</gene>